<comment type="caution">
    <text evidence="2">The sequence shown here is derived from an EMBL/GenBank/DDBJ whole genome shotgun (WGS) entry which is preliminary data.</text>
</comment>
<dbReference type="EMBL" id="CAJNOK010001506">
    <property type="protein sequence ID" value="CAF0815499.1"/>
    <property type="molecule type" value="Genomic_DNA"/>
</dbReference>
<dbReference type="Proteomes" id="UP000681722">
    <property type="component" value="Unassembled WGS sequence"/>
</dbReference>
<name>A0A814L5Q5_9BILA</name>
<keyword evidence="5" id="KW-1185">Reference proteome</keyword>
<reference evidence="2" key="1">
    <citation type="submission" date="2021-02" db="EMBL/GenBank/DDBJ databases">
        <authorList>
            <person name="Nowell W R."/>
        </authorList>
    </citation>
    <scope>NUCLEOTIDE SEQUENCE</scope>
</reference>
<dbReference type="OrthoDB" id="10039418at2759"/>
<dbReference type="EMBL" id="CAJNOQ010004488">
    <property type="protein sequence ID" value="CAF1061520.1"/>
    <property type="molecule type" value="Genomic_DNA"/>
</dbReference>
<proteinExistence type="predicted"/>
<dbReference type="Proteomes" id="UP000677228">
    <property type="component" value="Unassembled WGS sequence"/>
</dbReference>
<evidence type="ECO:0000313" key="2">
    <source>
        <dbReference type="EMBL" id="CAF1061520.1"/>
    </source>
</evidence>
<dbReference type="AlphaFoldDB" id="A0A814L5Q5"/>
<evidence type="ECO:0000313" key="3">
    <source>
        <dbReference type="EMBL" id="CAF3599571.1"/>
    </source>
</evidence>
<dbReference type="Proteomes" id="UP000663829">
    <property type="component" value="Unassembled WGS sequence"/>
</dbReference>
<gene>
    <name evidence="2" type="ORF">GPM918_LOCUS16804</name>
    <name evidence="1" type="ORF">OVA965_LOCUS5372</name>
    <name evidence="4" type="ORF">SRO942_LOCUS16803</name>
    <name evidence="3" type="ORF">TMI583_LOCUS5370</name>
</gene>
<protein>
    <submittedName>
        <fullName evidence="2">Uncharacterized protein</fullName>
    </submittedName>
</protein>
<sequence>MPLYNSVKNKDFDRFEFQLKEKLELEFQKCLPTQHHSNMFENFTRARYEREQSKYELQILKQRVASNRLLESFHVPPIHPPPSTNGITDQNSRLYIMQQYEKVIQHIKSDMMFVYIMAAETKARECQTKYDIEKVKFRDNQHTGMEDDRLSKSMCDIIQRRVNNIDERIKTVHDLKARFFAIAPAVVTKKTM</sequence>
<dbReference type="Proteomes" id="UP000682733">
    <property type="component" value="Unassembled WGS sequence"/>
</dbReference>
<evidence type="ECO:0000313" key="4">
    <source>
        <dbReference type="EMBL" id="CAF3829778.1"/>
    </source>
</evidence>
<dbReference type="EMBL" id="CAJOBC010004488">
    <property type="protein sequence ID" value="CAF3829778.1"/>
    <property type="molecule type" value="Genomic_DNA"/>
</dbReference>
<evidence type="ECO:0000313" key="1">
    <source>
        <dbReference type="EMBL" id="CAF0815499.1"/>
    </source>
</evidence>
<evidence type="ECO:0000313" key="5">
    <source>
        <dbReference type="Proteomes" id="UP000663829"/>
    </source>
</evidence>
<dbReference type="EMBL" id="CAJOBA010001506">
    <property type="protein sequence ID" value="CAF3599571.1"/>
    <property type="molecule type" value="Genomic_DNA"/>
</dbReference>
<organism evidence="2 5">
    <name type="scientific">Didymodactylos carnosus</name>
    <dbReference type="NCBI Taxonomy" id="1234261"/>
    <lineage>
        <taxon>Eukaryota</taxon>
        <taxon>Metazoa</taxon>
        <taxon>Spiralia</taxon>
        <taxon>Gnathifera</taxon>
        <taxon>Rotifera</taxon>
        <taxon>Eurotatoria</taxon>
        <taxon>Bdelloidea</taxon>
        <taxon>Philodinida</taxon>
        <taxon>Philodinidae</taxon>
        <taxon>Didymodactylos</taxon>
    </lineage>
</organism>
<accession>A0A814L5Q5</accession>